<protein>
    <submittedName>
        <fullName evidence="2">Uncharacterized protein</fullName>
    </submittedName>
</protein>
<accession>A0ABT6CJY6</accession>
<feature type="compositionally biased region" description="Basic residues" evidence="1">
    <location>
        <begin position="1"/>
        <end position="10"/>
    </location>
</feature>
<feature type="region of interest" description="Disordered" evidence="1">
    <location>
        <begin position="1"/>
        <end position="28"/>
    </location>
</feature>
<evidence type="ECO:0000256" key="1">
    <source>
        <dbReference type="SAM" id="MobiDB-lite"/>
    </source>
</evidence>
<evidence type="ECO:0000313" key="2">
    <source>
        <dbReference type="EMBL" id="MDF8334236.1"/>
    </source>
</evidence>
<dbReference type="Proteomes" id="UP001222770">
    <property type="component" value="Unassembled WGS sequence"/>
</dbReference>
<gene>
    <name evidence="2" type="ORF">POM99_13565</name>
</gene>
<organism evidence="2 3">
    <name type="scientific">Novosphingobium cyanobacteriorum</name>
    <dbReference type="NCBI Taxonomy" id="3024215"/>
    <lineage>
        <taxon>Bacteria</taxon>
        <taxon>Pseudomonadati</taxon>
        <taxon>Pseudomonadota</taxon>
        <taxon>Alphaproteobacteria</taxon>
        <taxon>Sphingomonadales</taxon>
        <taxon>Sphingomonadaceae</taxon>
        <taxon>Novosphingobium</taxon>
    </lineage>
</organism>
<comment type="caution">
    <text evidence="2">The sequence shown here is derived from an EMBL/GenBank/DDBJ whole genome shotgun (WGS) entry which is preliminary data.</text>
</comment>
<proteinExistence type="predicted"/>
<name>A0ABT6CJY6_9SPHN</name>
<dbReference type="RefSeq" id="WP_277278712.1">
    <property type="nucleotide sequence ID" value="NZ_JAROCY010000012.1"/>
</dbReference>
<evidence type="ECO:0000313" key="3">
    <source>
        <dbReference type="Proteomes" id="UP001222770"/>
    </source>
</evidence>
<keyword evidence="3" id="KW-1185">Reference proteome</keyword>
<feature type="region of interest" description="Disordered" evidence="1">
    <location>
        <begin position="92"/>
        <end position="117"/>
    </location>
</feature>
<reference evidence="2 3" key="1">
    <citation type="submission" date="2023-03" db="EMBL/GenBank/DDBJ databases">
        <title>Novosphingobium cyanobacteriorum sp. nov., isolated from a eutrophic reservoir during the Microcystis bloom period.</title>
        <authorList>
            <person name="Kang M."/>
            <person name="Le V."/>
            <person name="Ko S.-R."/>
            <person name="Lee S.-A."/>
            <person name="Ahn C.-Y."/>
        </authorList>
    </citation>
    <scope>NUCLEOTIDE SEQUENCE [LARGE SCALE GENOMIC DNA]</scope>
    <source>
        <strain evidence="2 3">HBC54</strain>
    </source>
</reference>
<sequence length="202" mass="21954">MHTVRNRRASSPRARNAKPAPPVKTGREELTFMLRHGAPPPPAFPADLIIPAHRGAVITAAAWPAVMVPPVAKARPKKRPAKPVAKALAVPEPTPLPKIPEPERAPALALPPAPEPALKPDAPAESMEMPIPRDRALVVRRQGFADVISHVLIEAGVRLARWSARRRRAEVERKRIRAAVAKHRAMVAQLEALEALRGRIGS</sequence>
<dbReference type="EMBL" id="JAROCY010000012">
    <property type="protein sequence ID" value="MDF8334236.1"/>
    <property type="molecule type" value="Genomic_DNA"/>
</dbReference>